<gene>
    <name evidence="1" type="ORF">LPJ66_003243</name>
</gene>
<sequence length="245" mass="25403">MRSFALVTLLALTSSTLAAPFSLRQLGDVVNGPTAINDATVNNGQLAEGVLDTKTSFDNAQIIGATGNTIETTNSNKNIHGNAFLNAKINVAQGVQGSAVVGNGNKVFDAWSNPALWAGAYYKRQLVNALSDIDSNTVNSGALSQGTLKAGLSLEGASVLNPVGNDVTQVSKNQEIADSTFVQPTFNEATNNDGPVYAGNNGFFMPVNNEKDAIHIDNGSFFASALAGYFGPAPVAVEAVAAPFY</sequence>
<reference evidence="1" key="1">
    <citation type="submission" date="2022-07" db="EMBL/GenBank/DDBJ databases">
        <title>Phylogenomic reconstructions and comparative analyses of Kickxellomycotina fungi.</title>
        <authorList>
            <person name="Reynolds N.K."/>
            <person name="Stajich J.E."/>
            <person name="Barry K."/>
            <person name="Grigoriev I.V."/>
            <person name="Crous P."/>
            <person name="Smith M.E."/>
        </authorList>
    </citation>
    <scope>NUCLEOTIDE SEQUENCE</scope>
    <source>
        <strain evidence="1">Benny 63K</strain>
    </source>
</reference>
<evidence type="ECO:0000313" key="2">
    <source>
        <dbReference type="Proteomes" id="UP001150581"/>
    </source>
</evidence>
<proteinExistence type="predicted"/>
<dbReference type="EMBL" id="JANBPG010000313">
    <property type="protein sequence ID" value="KAJ1897650.1"/>
    <property type="molecule type" value="Genomic_DNA"/>
</dbReference>
<accession>A0ACC1IL00</accession>
<comment type="caution">
    <text evidence="1">The sequence shown here is derived from an EMBL/GenBank/DDBJ whole genome shotgun (WGS) entry which is preliminary data.</text>
</comment>
<evidence type="ECO:0000313" key="1">
    <source>
        <dbReference type="EMBL" id="KAJ1897650.1"/>
    </source>
</evidence>
<name>A0ACC1IL00_9FUNG</name>
<protein>
    <submittedName>
        <fullName evidence="1">Uncharacterized protein</fullName>
    </submittedName>
</protein>
<keyword evidence="2" id="KW-1185">Reference proteome</keyword>
<organism evidence="1 2">
    <name type="scientific">Kickxella alabastrina</name>
    <dbReference type="NCBI Taxonomy" id="61397"/>
    <lineage>
        <taxon>Eukaryota</taxon>
        <taxon>Fungi</taxon>
        <taxon>Fungi incertae sedis</taxon>
        <taxon>Zoopagomycota</taxon>
        <taxon>Kickxellomycotina</taxon>
        <taxon>Kickxellomycetes</taxon>
        <taxon>Kickxellales</taxon>
        <taxon>Kickxellaceae</taxon>
        <taxon>Kickxella</taxon>
    </lineage>
</organism>
<dbReference type="Proteomes" id="UP001150581">
    <property type="component" value="Unassembled WGS sequence"/>
</dbReference>